<protein>
    <submittedName>
        <fullName evidence="1">Uncharacterized protein</fullName>
    </submittedName>
</protein>
<reference evidence="1" key="1">
    <citation type="submission" date="2018-05" db="EMBL/GenBank/DDBJ databases">
        <authorList>
            <person name="Lanie J.A."/>
            <person name="Ng W.-L."/>
            <person name="Kazmierczak K.M."/>
            <person name="Andrzejewski T.M."/>
            <person name="Davidsen T.M."/>
            <person name="Wayne K.J."/>
            <person name="Tettelin H."/>
            <person name="Glass J.I."/>
            <person name="Rusch D."/>
            <person name="Podicherti R."/>
            <person name="Tsui H.-C.T."/>
            <person name="Winkler M.E."/>
        </authorList>
    </citation>
    <scope>NUCLEOTIDE SEQUENCE</scope>
</reference>
<dbReference type="AlphaFoldDB" id="A0A382S550"/>
<evidence type="ECO:0000313" key="1">
    <source>
        <dbReference type="EMBL" id="SVD04258.1"/>
    </source>
</evidence>
<gene>
    <name evidence="1" type="ORF">METZ01_LOCUS357112</name>
</gene>
<organism evidence="1">
    <name type="scientific">marine metagenome</name>
    <dbReference type="NCBI Taxonomy" id="408172"/>
    <lineage>
        <taxon>unclassified sequences</taxon>
        <taxon>metagenomes</taxon>
        <taxon>ecological metagenomes</taxon>
    </lineage>
</organism>
<proteinExistence type="predicted"/>
<dbReference type="EMBL" id="UINC01126030">
    <property type="protein sequence ID" value="SVD04258.1"/>
    <property type="molecule type" value="Genomic_DNA"/>
</dbReference>
<feature type="non-terminal residue" evidence="1">
    <location>
        <position position="38"/>
    </location>
</feature>
<name>A0A382S550_9ZZZZ</name>
<accession>A0A382S550</accession>
<sequence length="38" mass="4409">MSEDNTIIENELKKLGYWNDIYSKKNYIGTGPTKLAIF</sequence>